<protein>
    <submittedName>
        <fullName evidence="1">Uncharacterized protein</fullName>
    </submittedName>
</protein>
<dbReference type="OrthoDB" id="320547at2157"/>
<accession>C7NNR6</accession>
<evidence type="ECO:0000313" key="1">
    <source>
        <dbReference type="EMBL" id="ACV11591.1"/>
    </source>
</evidence>
<organism evidence="1 2">
    <name type="scientific">Halorhabdus utahensis (strain DSM 12940 / JCM 11049 / AX-2)</name>
    <dbReference type="NCBI Taxonomy" id="519442"/>
    <lineage>
        <taxon>Archaea</taxon>
        <taxon>Methanobacteriati</taxon>
        <taxon>Methanobacteriota</taxon>
        <taxon>Stenosarchaea group</taxon>
        <taxon>Halobacteria</taxon>
        <taxon>Halobacteriales</taxon>
        <taxon>Haloarculaceae</taxon>
        <taxon>Halorhabdus</taxon>
    </lineage>
</organism>
<gene>
    <name evidence="1" type="ordered locus">Huta_1415</name>
</gene>
<dbReference type="RefSeq" id="WP_015789165.1">
    <property type="nucleotide sequence ID" value="NC_013158.1"/>
</dbReference>
<dbReference type="GeneID" id="8383694"/>
<dbReference type="KEGG" id="hut:Huta_1415"/>
<dbReference type="Proteomes" id="UP000002071">
    <property type="component" value="Chromosome"/>
</dbReference>
<dbReference type="HOGENOM" id="CLU_128678_2_0_2"/>
<evidence type="ECO:0000313" key="2">
    <source>
        <dbReference type="Proteomes" id="UP000002071"/>
    </source>
</evidence>
<dbReference type="STRING" id="519442.Huta_1415"/>
<name>C7NNR6_HALUD</name>
<dbReference type="eggNOG" id="arCOG10953">
    <property type="taxonomic scope" value="Archaea"/>
</dbReference>
<keyword evidence="2" id="KW-1185">Reference proteome</keyword>
<dbReference type="AlphaFoldDB" id="C7NNR6"/>
<sequence length="133" mass="15646">MATEVVEEADWYRIEYDDDIDALIHTWTMFSSGEQFRKGANALYEALKAYDVSKEIIDTREVKAHDEEDKQWLQEEWIPKMVDAGMEYSANVHRESVIAEMDMQETVDPLEDLPFENMMTDDMAEAREWIAEQ</sequence>
<reference evidence="1 2" key="1">
    <citation type="journal article" date="2009" name="Stand. Genomic Sci.">
        <title>Complete genome sequence of Halorhabdus utahensis type strain (AX-2).</title>
        <authorList>
            <person name="Anderson I."/>
            <person name="Tindall B.J."/>
            <person name="Pomrenke H."/>
            <person name="Goker M."/>
            <person name="Lapidus A."/>
            <person name="Nolan M."/>
            <person name="Copeland A."/>
            <person name="Glavina Del Rio T."/>
            <person name="Chen F."/>
            <person name="Tice H."/>
            <person name="Cheng J.F."/>
            <person name="Lucas S."/>
            <person name="Chertkov O."/>
            <person name="Bruce D."/>
            <person name="Brettin T."/>
            <person name="Detter J.C."/>
            <person name="Han C."/>
            <person name="Goodwin L."/>
            <person name="Land M."/>
            <person name="Hauser L."/>
            <person name="Chang Y.J."/>
            <person name="Jeffries C.D."/>
            <person name="Pitluck S."/>
            <person name="Pati A."/>
            <person name="Mavromatis K."/>
            <person name="Ivanova N."/>
            <person name="Ovchinnikova G."/>
            <person name="Chen A."/>
            <person name="Palaniappan K."/>
            <person name="Chain P."/>
            <person name="Rohde M."/>
            <person name="Bristow J."/>
            <person name="Eisen J.A."/>
            <person name="Markowitz V."/>
            <person name="Hugenholtz P."/>
            <person name="Kyrpides N.C."/>
            <person name="Klenk H.P."/>
        </authorList>
    </citation>
    <scope>NUCLEOTIDE SEQUENCE [LARGE SCALE GENOMIC DNA]</scope>
    <source>
        <strain evidence="2">DSM 12940 / JCM 11049 / AX-2</strain>
    </source>
</reference>
<proteinExistence type="predicted"/>
<dbReference type="EMBL" id="CP001687">
    <property type="protein sequence ID" value="ACV11591.1"/>
    <property type="molecule type" value="Genomic_DNA"/>
</dbReference>